<protein>
    <submittedName>
        <fullName evidence="2">Zinc-finger domain-containing protein</fullName>
    </submittedName>
</protein>
<keyword evidence="2" id="KW-0863">Zinc-finger</keyword>
<organism evidence="2 3">
    <name type="scientific">Hyphobacterium vulgare</name>
    <dbReference type="NCBI Taxonomy" id="1736751"/>
    <lineage>
        <taxon>Bacteria</taxon>
        <taxon>Pseudomonadati</taxon>
        <taxon>Pseudomonadota</taxon>
        <taxon>Alphaproteobacteria</taxon>
        <taxon>Maricaulales</taxon>
        <taxon>Maricaulaceae</taxon>
        <taxon>Hyphobacterium</taxon>
    </lineage>
</organism>
<evidence type="ECO:0000313" key="3">
    <source>
        <dbReference type="Proteomes" id="UP001595379"/>
    </source>
</evidence>
<comment type="caution">
    <text evidence="2">The sequence shown here is derived from an EMBL/GenBank/DDBJ whole genome shotgun (WGS) entry which is preliminary data.</text>
</comment>
<keyword evidence="3" id="KW-1185">Reference proteome</keyword>
<dbReference type="EMBL" id="JBHRSV010000016">
    <property type="protein sequence ID" value="MFC2926258.1"/>
    <property type="molecule type" value="Genomic_DNA"/>
</dbReference>
<feature type="domain" description="Zinc finger CHCC-type" evidence="1">
    <location>
        <begin position="20"/>
        <end position="57"/>
    </location>
</feature>
<dbReference type="Pfam" id="PF10276">
    <property type="entry name" value="zf-CHCC"/>
    <property type="match status" value="1"/>
</dbReference>
<dbReference type="GO" id="GO:0008270">
    <property type="term" value="F:zinc ion binding"/>
    <property type="evidence" value="ECO:0007669"/>
    <property type="project" value="UniProtKB-KW"/>
</dbReference>
<keyword evidence="2" id="KW-0479">Metal-binding</keyword>
<accession>A0ABV6ZY09</accession>
<name>A0ABV6ZY09_9PROT</name>
<gene>
    <name evidence="2" type="ORF">ACFOOR_09075</name>
</gene>
<dbReference type="InterPro" id="IPR019401">
    <property type="entry name" value="Znf_CHCC"/>
</dbReference>
<evidence type="ECO:0000313" key="2">
    <source>
        <dbReference type="EMBL" id="MFC2926258.1"/>
    </source>
</evidence>
<sequence length="68" mass="7141">MASTVTANALPAPETIVIDGHRTSCDGGGGALGHPKVWLEIDHDKGFVECGYCDRRFVERGGPADTGK</sequence>
<keyword evidence="2" id="KW-0862">Zinc</keyword>
<reference evidence="3" key="1">
    <citation type="journal article" date="2019" name="Int. J. Syst. Evol. Microbiol.">
        <title>The Global Catalogue of Microorganisms (GCM) 10K type strain sequencing project: providing services to taxonomists for standard genome sequencing and annotation.</title>
        <authorList>
            <consortium name="The Broad Institute Genomics Platform"/>
            <consortium name="The Broad Institute Genome Sequencing Center for Infectious Disease"/>
            <person name="Wu L."/>
            <person name="Ma J."/>
        </authorList>
    </citation>
    <scope>NUCLEOTIDE SEQUENCE [LARGE SCALE GENOMIC DNA]</scope>
    <source>
        <strain evidence="3">KCTC 52487</strain>
    </source>
</reference>
<dbReference type="Gene3D" id="2.60.260.40">
    <property type="entry name" value="q5lls5 like domains"/>
    <property type="match status" value="1"/>
</dbReference>
<proteinExistence type="predicted"/>
<dbReference type="RefSeq" id="WP_343164570.1">
    <property type="nucleotide sequence ID" value="NZ_JBHRSV010000016.1"/>
</dbReference>
<dbReference type="Proteomes" id="UP001595379">
    <property type="component" value="Unassembled WGS sequence"/>
</dbReference>
<evidence type="ECO:0000259" key="1">
    <source>
        <dbReference type="Pfam" id="PF10276"/>
    </source>
</evidence>